<name>Q94MS6_9CAUD</name>
<accession>Q94MS6</accession>
<organism evidence="1 2">
    <name type="scientific">Myxococcus phage Mx8</name>
    <dbReference type="NCBI Taxonomy" id="49964"/>
    <lineage>
        <taxon>Viruses</taxon>
        <taxon>Duplodnaviria</taxon>
        <taxon>Heunggongvirae</taxon>
        <taxon>Uroviricota</taxon>
        <taxon>Caudoviricetes</taxon>
        <taxon>Myxoctovirus</taxon>
        <taxon>Myxoctovirus Mx8</taxon>
    </lineage>
</organism>
<sequence length="107" mass="12112">MSFRDCILRAFRRAPAHLCERTPAEGDAGQWPAPPDETGRAFLRSMPKPPLERAMDKAKAAVAERRDVAKVDPEEYYAALKFVFGQRRLMEPGEVHTLYGVRLELSP</sequence>
<reference evidence="1 2" key="1">
    <citation type="submission" date="2001-06" db="EMBL/GenBank/DDBJ databases">
        <title>Genome organization of temperate Myxococcus phage Mx8.</title>
        <authorList>
            <person name="Youderian P."/>
            <person name="Walthers D."/>
            <person name="Salmi D."/>
            <person name="Magrini V."/>
            <person name="Hartzell P.L."/>
        </authorList>
    </citation>
    <scope>NUCLEOTIDE SEQUENCE [LARGE SCALE GENOMIC DNA]</scope>
</reference>
<dbReference type="EMBL" id="AF396866">
    <property type="protein sequence ID" value="AAK94378.1"/>
    <property type="molecule type" value="Genomic_DNA"/>
</dbReference>
<dbReference type="GeneID" id="921746"/>
<evidence type="ECO:0000313" key="1">
    <source>
        <dbReference type="EMBL" id="AAK94378.1"/>
    </source>
</evidence>
<proteinExistence type="predicted"/>
<dbReference type="Proteomes" id="UP000002093">
    <property type="component" value="Segment"/>
</dbReference>
<dbReference type="RefSeq" id="NP_203457.1">
    <property type="nucleotide sequence ID" value="NC_003085.1"/>
</dbReference>
<dbReference type="KEGG" id="vg:921746"/>
<protein>
    <submittedName>
        <fullName evidence="1">p43</fullName>
    </submittedName>
</protein>
<keyword evidence="2" id="KW-1185">Reference proteome</keyword>
<evidence type="ECO:0000313" key="2">
    <source>
        <dbReference type="Proteomes" id="UP000002093"/>
    </source>
</evidence>